<organism evidence="1 2">
    <name type="scientific">Gandjariella thermophila</name>
    <dbReference type="NCBI Taxonomy" id="1931992"/>
    <lineage>
        <taxon>Bacteria</taxon>
        <taxon>Bacillati</taxon>
        <taxon>Actinomycetota</taxon>
        <taxon>Actinomycetes</taxon>
        <taxon>Pseudonocardiales</taxon>
        <taxon>Pseudonocardiaceae</taxon>
        <taxon>Gandjariella</taxon>
    </lineage>
</organism>
<name>A0A4D4JAY6_9PSEU</name>
<dbReference type="InterPro" id="IPR027417">
    <property type="entry name" value="P-loop_NTPase"/>
</dbReference>
<dbReference type="InterPro" id="IPR017101">
    <property type="entry name" value="P-loop_ATP/GTP-bd_All4644_prd"/>
</dbReference>
<dbReference type="PANTHER" id="PTHR12083">
    <property type="entry name" value="BIFUNCTIONAL POLYNUCLEOTIDE PHOSPHATASE/KINASE"/>
    <property type="match status" value="1"/>
</dbReference>
<dbReference type="GO" id="GO:0006281">
    <property type="term" value="P:DNA repair"/>
    <property type="evidence" value="ECO:0007669"/>
    <property type="project" value="TreeGrafter"/>
</dbReference>
<dbReference type="EMBL" id="BJFL01000015">
    <property type="protein sequence ID" value="GDY31559.1"/>
    <property type="molecule type" value="Genomic_DNA"/>
</dbReference>
<dbReference type="Pfam" id="PF13671">
    <property type="entry name" value="AAA_33"/>
    <property type="match status" value="1"/>
</dbReference>
<evidence type="ECO:0008006" key="3">
    <source>
        <dbReference type="Google" id="ProtNLM"/>
    </source>
</evidence>
<evidence type="ECO:0000313" key="1">
    <source>
        <dbReference type="EMBL" id="GDY31559.1"/>
    </source>
</evidence>
<comment type="caution">
    <text evidence="1">The sequence shown here is derived from an EMBL/GenBank/DDBJ whole genome shotgun (WGS) entry which is preliminary data.</text>
</comment>
<dbReference type="AlphaFoldDB" id="A0A4D4JAY6"/>
<evidence type="ECO:0000313" key="2">
    <source>
        <dbReference type="Proteomes" id="UP000298860"/>
    </source>
</evidence>
<dbReference type="GO" id="GO:0046404">
    <property type="term" value="F:ATP-dependent polydeoxyribonucleotide 5'-hydroxyl-kinase activity"/>
    <property type="evidence" value="ECO:0007669"/>
    <property type="project" value="TreeGrafter"/>
</dbReference>
<dbReference type="GO" id="GO:0046403">
    <property type="term" value="F:polynucleotide 3'-phosphatase activity"/>
    <property type="evidence" value="ECO:0007669"/>
    <property type="project" value="TreeGrafter"/>
</dbReference>
<dbReference type="RefSeq" id="WP_225978449.1">
    <property type="nucleotide sequence ID" value="NZ_BJFL01000015.1"/>
</dbReference>
<dbReference type="PANTHER" id="PTHR12083:SF9">
    <property type="entry name" value="BIFUNCTIONAL POLYNUCLEOTIDE PHOSPHATASE_KINASE"/>
    <property type="match status" value="1"/>
</dbReference>
<proteinExistence type="predicted"/>
<protein>
    <recommendedName>
        <fullName evidence="3">ATP-binding protein</fullName>
    </recommendedName>
</protein>
<dbReference type="Gene3D" id="3.40.50.300">
    <property type="entry name" value="P-loop containing nucleotide triphosphate hydrolases"/>
    <property type="match status" value="1"/>
</dbReference>
<reference evidence="2" key="1">
    <citation type="submission" date="2019-04" db="EMBL/GenBank/DDBJ databases">
        <title>Draft genome sequence of Pseudonocardiaceae bacterium SL3-2-4.</title>
        <authorList>
            <person name="Ningsih F."/>
            <person name="Yokota A."/>
            <person name="Sakai Y."/>
            <person name="Nanatani K."/>
            <person name="Yabe S."/>
            <person name="Oetari A."/>
            <person name="Sjamsuridzal W."/>
        </authorList>
    </citation>
    <scope>NUCLEOTIDE SEQUENCE [LARGE SCALE GENOMIC DNA]</scope>
    <source>
        <strain evidence="2">SL3-2-4</strain>
    </source>
</reference>
<dbReference type="Proteomes" id="UP000298860">
    <property type="component" value="Unassembled WGS sequence"/>
</dbReference>
<sequence length="146" mass="15801">MTRDPGAAPELVVMVGVPGCGKSTWVAEHLAATHAVVSKDHWPNARHRELRQRRMVDELLAAGRSIVVDNTNPTPADRASLIESARAHGVPARAVHVDAPLEVCLARNAAREGRGRVPERAVLSIHRRLVPPSVAEGFQRVDVVRG</sequence>
<accession>A0A4D4JAY6</accession>
<keyword evidence="2" id="KW-1185">Reference proteome</keyword>
<gene>
    <name evidence="1" type="ORF">GTS_31920</name>
</gene>
<dbReference type="GO" id="GO:0003690">
    <property type="term" value="F:double-stranded DNA binding"/>
    <property type="evidence" value="ECO:0007669"/>
    <property type="project" value="TreeGrafter"/>
</dbReference>
<dbReference type="PIRSF" id="PIRSF037081">
    <property type="entry name" value="P-loop_All4644_prd"/>
    <property type="match status" value="1"/>
</dbReference>
<dbReference type="SUPFAM" id="SSF52540">
    <property type="entry name" value="P-loop containing nucleoside triphosphate hydrolases"/>
    <property type="match status" value="1"/>
</dbReference>